<dbReference type="Proteomes" id="UP000001307">
    <property type="component" value="Unassembled WGS sequence"/>
</dbReference>
<dbReference type="InterPro" id="IPR036047">
    <property type="entry name" value="F-box-like_dom_sf"/>
</dbReference>
<proteinExistence type="predicted"/>
<evidence type="ECO:0000313" key="4">
    <source>
        <dbReference type="Proteomes" id="UP000001307"/>
    </source>
</evidence>
<dbReference type="SUPFAM" id="SSF81383">
    <property type="entry name" value="F-box domain"/>
    <property type="match status" value="1"/>
</dbReference>
<feature type="domain" description="F-box" evidence="1">
    <location>
        <begin position="24"/>
        <end position="55"/>
    </location>
</feature>
<sequence length="203" mass="23894">MAEVNSFDFLEKLEERNLLHIRDRIFGALDDRDMHNCSQVSKSWQRVVETIRLRRKEKLRMEMGEIGGAGHFWGDDKIISRGGVRNSTDEEDLKKVLRLLALGEKKINLKFWLHDNWEVAESGWTIQFKSANENSGDDGNFYLWISYRRGAKFKATKQEICPWTGEEFHRRELQSEKDGTRQRIKFEDNIRGGCFIRVNITLL</sequence>
<dbReference type="AlphaFoldDB" id="E4XTF7"/>
<dbReference type="CDD" id="cd22086">
    <property type="entry name" value="F-box_EMI"/>
    <property type="match status" value="1"/>
</dbReference>
<reference evidence="2" key="1">
    <citation type="journal article" date="2010" name="Science">
        <title>Plasticity of animal genome architecture unmasked by rapid evolution of a pelagic tunicate.</title>
        <authorList>
            <person name="Denoeud F."/>
            <person name="Henriet S."/>
            <person name="Mungpakdee S."/>
            <person name="Aury J.M."/>
            <person name="Da Silva C."/>
            <person name="Brinkmann H."/>
            <person name="Mikhaleva J."/>
            <person name="Olsen L.C."/>
            <person name="Jubin C."/>
            <person name="Canestro C."/>
            <person name="Bouquet J.M."/>
            <person name="Danks G."/>
            <person name="Poulain J."/>
            <person name="Campsteijn C."/>
            <person name="Adamski M."/>
            <person name="Cross I."/>
            <person name="Yadetie F."/>
            <person name="Muffato M."/>
            <person name="Louis A."/>
            <person name="Butcher S."/>
            <person name="Tsagkogeorga G."/>
            <person name="Konrad A."/>
            <person name="Singh S."/>
            <person name="Jensen M.F."/>
            <person name="Cong E.H."/>
            <person name="Eikeseth-Otteraa H."/>
            <person name="Noel B."/>
            <person name="Anthouard V."/>
            <person name="Porcel B.M."/>
            <person name="Kachouri-Lafond R."/>
            <person name="Nishino A."/>
            <person name="Ugolini M."/>
            <person name="Chourrout P."/>
            <person name="Nishida H."/>
            <person name="Aasland R."/>
            <person name="Huzurbazar S."/>
            <person name="Westhof E."/>
            <person name="Delsuc F."/>
            <person name="Lehrach H."/>
            <person name="Reinhardt R."/>
            <person name="Weissenbach J."/>
            <person name="Roy S.W."/>
            <person name="Artiguenave F."/>
            <person name="Postlethwait J.H."/>
            <person name="Manak J.R."/>
            <person name="Thompson E.M."/>
            <person name="Jaillon O."/>
            <person name="Du Pasquier L."/>
            <person name="Boudinot P."/>
            <person name="Liberles D.A."/>
            <person name="Volff J.N."/>
            <person name="Philippe H."/>
            <person name="Lenhard B."/>
            <person name="Roest Crollius H."/>
            <person name="Wincker P."/>
            <person name="Chourrout D."/>
        </authorList>
    </citation>
    <scope>NUCLEOTIDE SEQUENCE [LARGE SCALE GENOMIC DNA]</scope>
</reference>
<gene>
    <name evidence="2" type="ORF">GSOID_T00003762001</name>
    <name evidence="3" type="ORF">GSOID_T00030391001</name>
</gene>
<accession>E4XTF7</accession>
<dbReference type="EMBL" id="FN653155">
    <property type="protein sequence ID" value="CBY13019.1"/>
    <property type="molecule type" value="Genomic_DNA"/>
</dbReference>
<dbReference type="InParanoid" id="E4XTF7"/>
<name>E4XTF7_OIKDI</name>
<evidence type="ECO:0000313" key="3">
    <source>
        <dbReference type="EMBL" id="CBY37299.1"/>
    </source>
</evidence>
<dbReference type="Proteomes" id="UP000011014">
    <property type="component" value="Unassembled WGS sequence"/>
</dbReference>
<dbReference type="Gene3D" id="1.20.1280.50">
    <property type="match status" value="1"/>
</dbReference>
<evidence type="ECO:0000313" key="2">
    <source>
        <dbReference type="EMBL" id="CBY13019.1"/>
    </source>
</evidence>
<dbReference type="InterPro" id="IPR001810">
    <property type="entry name" value="F-box_dom"/>
</dbReference>
<dbReference type="Pfam" id="PF12937">
    <property type="entry name" value="F-box-like"/>
    <property type="match status" value="1"/>
</dbReference>
<organism evidence="2">
    <name type="scientific">Oikopleura dioica</name>
    <name type="common">Tunicate</name>
    <dbReference type="NCBI Taxonomy" id="34765"/>
    <lineage>
        <taxon>Eukaryota</taxon>
        <taxon>Metazoa</taxon>
        <taxon>Chordata</taxon>
        <taxon>Tunicata</taxon>
        <taxon>Appendicularia</taxon>
        <taxon>Copelata</taxon>
        <taxon>Oikopleuridae</taxon>
        <taxon>Oikopleura</taxon>
    </lineage>
</organism>
<protein>
    <recommendedName>
        <fullName evidence="1">F-box domain-containing protein</fullName>
    </recommendedName>
</protein>
<keyword evidence="4" id="KW-1185">Reference proteome</keyword>
<dbReference type="EMBL" id="FN654941">
    <property type="protein sequence ID" value="CBY37299.1"/>
    <property type="molecule type" value="Genomic_DNA"/>
</dbReference>
<evidence type="ECO:0000259" key="1">
    <source>
        <dbReference type="Pfam" id="PF12937"/>
    </source>
</evidence>